<comment type="caution">
    <text evidence="11">The sequence shown here is derived from an EMBL/GenBank/DDBJ whole genome shotgun (WGS) entry which is preliminary data.</text>
</comment>
<dbReference type="InterPro" id="IPR004358">
    <property type="entry name" value="Sig_transdc_His_kin-like_C"/>
</dbReference>
<dbReference type="EC" id="2.7.13.3" evidence="2"/>
<dbReference type="Gene3D" id="1.10.287.130">
    <property type="match status" value="1"/>
</dbReference>
<dbReference type="Pfam" id="PF13181">
    <property type="entry name" value="TPR_8"/>
    <property type="match status" value="1"/>
</dbReference>
<sequence length="724" mass="84253">MNDKIRSEHTSHFCFLSFIFFTLNWSIVLTEFHMRKLSLLSIFFLFTTNPLLFSQKLYSVDKKLDSISDINLKIEFLNEWTGKNYRKLPVEALHYAKKTIEYAKESENYSGAGNALIRIALVHFRKEEYTQSISFFNKALDKFAISEDSVGINNTYLNRGIVYRNMNKYNLAIVDLFTCMEYFEKNNNTFELISSYNSIGLIYKNLKKYSKALEYYYKAEKIYKEGNQISFMYTSNTNIANILSIQNNFQEALNYYKKNLEILKEKPNKYQLAQTYHNIGSCFMEMEQDSMALEYLNQSLLLKKEIGNKNLIISTINSLAHVFYAQNNYQKALEYRKKALALAIETKNIEYQKDCNRELFAIFAQLHQPDSAIHYILNYELLKDSIFNHENLKQIAEIQEKYESEKKETQITLLEKENKSKMWQRNSLIVLLILLLGYAIFIVRSYYRNKKTHRLLQLQNERIQWHKTLLDQKNEALSDSNKTKNRLFQIISHDLRSPLASVYNIAQLIKIFIQQRKYQLLEESCHDMEESINNVLSLTDNLLSWSLNQSGKLPYKPAIISLKPLLENNLRTYSSVAKQKNIHLQLLLEETVMVFADRQMLDTVIRNLINNSLKFTKPGGVIAIGLNQSDNFVELWIKDSGIGISEDQIAHLFEIDHSQSYNGTNGEKGNGLGLLLCKQFIEQNKGEIRVESTLNLGTTFRITIPVAENTNEISTILSSNANVN</sequence>
<evidence type="ECO:0000313" key="14">
    <source>
        <dbReference type="Proteomes" id="UP000462449"/>
    </source>
</evidence>
<dbReference type="SMART" id="SM00388">
    <property type="entry name" value="HisKA"/>
    <property type="match status" value="1"/>
</dbReference>
<dbReference type="SUPFAM" id="SSF48452">
    <property type="entry name" value="TPR-like"/>
    <property type="match status" value="2"/>
</dbReference>
<evidence type="ECO:0000256" key="7">
    <source>
        <dbReference type="PROSITE-ProRule" id="PRU00339"/>
    </source>
</evidence>
<dbReference type="SMART" id="SM00028">
    <property type="entry name" value="TPR"/>
    <property type="match status" value="6"/>
</dbReference>
<name>A0A7M4D8X6_9BACT</name>
<dbReference type="SUPFAM" id="SSF55874">
    <property type="entry name" value="ATPase domain of HSP90 chaperone/DNA topoisomerase II/histidine kinase"/>
    <property type="match status" value="1"/>
</dbReference>
<dbReference type="Gene3D" id="1.25.40.10">
    <property type="entry name" value="Tetratricopeptide repeat domain"/>
    <property type="match status" value="2"/>
</dbReference>
<dbReference type="SMART" id="SM00387">
    <property type="entry name" value="HATPase_c"/>
    <property type="match status" value="1"/>
</dbReference>
<keyword evidence="3" id="KW-0597">Phosphoprotein</keyword>
<feature type="transmembrane region" description="Helical" evidence="9">
    <location>
        <begin position="12"/>
        <end position="30"/>
    </location>
</feature>
<reference evidence="12 13" key="1">
    <citation type="submission" date="2019-11" db="EMBL/GenBank/DDBJ databases">
        <title>Draft genome sequence of Labilibaculum sp. strain SYP isolated from Black Sea.</title>
        <authorList>
            <person name="Yadav S."/>
            <person name="Villanueva L."/>
        </authorList>
    </citation>
    <scope>NUCLEOTIDE SEQUENCE [LARGE SCALE GENOMIC DNA]</scope>
    <source>
        <strain evidence="12 13">44</strain>
    </source>
</reference>
<dbReference type="Pfam" id="PF02518">
    <property type="entry name" value="HATPase_c"/>
    <property type="match status" value="1"/>
</dbReference>
<proteinExistence type="predicted"/>
<dbReference type="CDD" id="cd00082">
    <property type="entry name" value="HisKA"/>
    <property type="match status" value="1"/>
</dbReference>
<feature type="transmembrane region" description="Helical" evidence="9">
    <location>
        <begin position="428"/>
        <end position="447"/>
    </location>
</feature>
<dbReference type="FunFam" id="3.30.565.10:FF:000006">
    <property type="entry name" value="Sensor histidine kinase WalK"/>
    <property type="match status" value="1"/>
</dbReference>
<feature type="repeat" description="TPR" evidence="7">
    <location>
        <begin position="313"/>
        <end position="346"/>
    </location>
</feature>
<dbReference type="Pfam" id="PF13424">
    <property type="entry name" value="TPR_12"/>
    <property type="match status" value="1"/>
</dbReference>
<feature type="repeat" description="TPR" evidence="7">
    <location>
        <begin position="273"/>
        <end position="306"/>
    </location>
</feature>
<dbReference type="InterPro" id="IPR036097">
    <property type="entry name" value="HisK_dim/P_sf"/>
</dbReference>
<dbReference type="Pfam" id="PF13374">
    <property type="entry name" value="TPR_10"/>
    <property type="match status" value="1"/>
</dbReference>
<keyword evidence="6" id="KW-0902">Two-component regulatory system</keyword>
<evidence type="ECO:0000256" key="9">
    <source>
        <dbReference type="SAM" id="Phobius"/>
    </source>
</evidence>
<evidence type="ECO:0000256" key="3">
    <source>
        <dbReference type="ARBA" id="ARBA00022553"/>
    </source>
</evidence>
<evidence type="ECO:0000256" key="1">
    <source>
        <dbReference type="ARBA" id="ARBA00000085"/>
    </source>
</evidence>
<dbReference type="InterPro" id="IPR050736">
    <property type="entry name" value="Sensor_HK_Regulatory"/>
</dbReference>
<comment type="catalytic activity">
    <reaction evidence="1">
        <text>ATP + protein L-histidine = ADP + protein N-phospho-L-histidine.</text>
        <dbReference type="EC" id="2.7.13.3"/>
    </reaction>
</comment>
<dbReference type="InterPro" id="IPR005467">
    <property type="entry name" value="His_kinase_dom"/>
</dbReference>
<dbReference type="Proteomes" id="UP000285951">
    <property type="component" value="Unassembled WGS sequence"/>
</dbReference>
<evidence type="ECO:0000256" key="2">
    <source>
        <dbReference type="ARBA" id="ARBA00012438"/>
    </source>
</evidence>
<dbReference type="PANTHER" id="PTHR43711:SF31">
    <property type="entry name" value="HISTIDINE KINASE"/>
    <property type="match status" value="1"/>
</dbReference>
<dbReference type="Proteomes" id="UP000462449">
    <property type="component" value="Unassembled WGS sequence"/>
</dbReference>
<keyword evidence="5" id="KW-0418">Kinase</keyword>
<evidence type="ECO:0000313" key="12">
    <source>
        <dbReference type="EMBL" id="MVB08310.1"/>
    </source>
</evidence>
<keyword evidence="7" id="KW-0802">TPR repeat</keyword>
<feature type="repeat" description="TPR" evidence="7">
    <location>
        <begin position="193"/>
        <end position="226"/>
    </location>
</feature>
<evidence type="ECO:0000259" key="10">
    <source>
        <dbReference type="PROSITE" id="PS50109"/>
    </source>
</evidence>
<dbReference type="PRINTS" id="PR00344">
    <property type="entry name" value="BCTRLSENSOR"/>
</dbReference>
<keyword evidence="13" id="KW-1185">Reference proteome</keyword>
<dbReference type="Pfam" id="PF00512">
    <property type="entry name" value="HisKA"/>
    <property type="match status" value="1"/>
</dbReference>
<dbReference type="PROSITE" id="PS50005">
    <property type="entry name" value="TPR"/>
    <property type="match status" value="3"/>
</dbReference>
<dbReference type="InterPro" id="IPR003661">
    <property type="entry name" value="HisK_dim/P_dom"/>
</dbReference>
<dbReference type="Gene3D" id="3.30.565.10">
    <property type="entry name" value="Histidine kinase-like ATPase, C-terminal domain"/>
    <property type="match status" value="1"/>
</dbReference>
<dbReference type="PANTHER" id="PTHR43711">
    <property type="entry name" value="TWO-COMPONENT HISTIDINE KINASE"/>
    <property type="match status" value="1"/>
</dbReference>
<dbReference type="InterPro" id="IPR003594">
    <property type="entry name" value="HATPase_dom"/>
</dbReference>
<evidence type="ECO:0000256" key="8">
    <source>
        <dbReference type="SAM" id="Coils"/>
    </source>
</evidence>
<dbReference type="EMBL" id="WOTW01000040">
    <property type="protein sequence ID" value="MUP39105.1"/>
    <property type="molecule type" value="Genomic_DNA"/>
</dbReference>
<keyword evidence="4" id="KW-0808">Transferase</keyword>
<keyword evidence="8" id="KW-0175">Coiled coil</keyword>
<dbReference type="GO" id="GO:0000155">
    <property type="term" value="F:phosphorelay sensor kinase activity"/>
    <property type="evidence" value="ECO:0007669"/>
    <property type="project" value="InterPro"/>
</dbReference>
<feature type="domain" description="Histidine kinase" evidence="10">
    <location>
        <begin position="490"/>
        <end position="708"/>
    </location>
</feature>
<keyword evidence="9" id="KW-0472">Membrane</keyword>
<evidence type="ECO:0000313" key="11">
    <source>
        <dbReference type="EMBL" id="MUP39105.1"/>
    </source>
</evidence>
<evidence type="ECO:0000256" key="6">
    <source>
        <dbReference type="ARBA" id="ARBA00023012"/>
    </source>
</evidence>
<keyword evidence="9" id="KW-1133">Transmembrane helix</keyword>
<accession>A0A7M4D8X6</accession>
<gene>
    <name evidence="12" type="ORF">DWB62_014900</name>
    <name evidence="11" type="ORF">GNY23_14900</name>
</gene>
<evidence type="ECO:0000313" key="13">
    <source>
        <dbReference type="Proteomes" id="UP000285951"/>
    </source>
</evidence>
<organism evidence="11 14">
    <name type="scientific">Labilibaculum euxinus</name>
    <dbReference type="NCBI Taxonomy" id="2686357"/>
    <lineage>
        <taxon>Bacteria</taxon>
        <taxon>Pseudomonadati</taxon>
        <taxon>Bacteroidota</taxon>
        <taxon>Bacteroidia</taxon>
        <taxon>Marinilabiliales</taxon>
        <taxon>Marinifilaceae</taxon>
        <taxon>Labilibaculum</taxon>
    </lineage>
</organism>
<dbReference type="InterPro" id="IPR019734">
    <property type="entry name" value="TPR_rpt"/>
</dbReference>
<dbReference type="InterPro" id="IPR011990">
    <property type="entry name" value="TPR-like_helical_dom_sf"/>
</dbReference>
<reference evidence="11 14" key="2">
    <citation type="submission" date="2019-12" db="EMBL/GenBank/DDBJ databases">
        <title>Draft genome sequence of Labilibaculum sp. strain 44 isolated from deep waters of Black Sea.</title>
        <authorList>
            <person name="Yadav S."/>
            <person name="Villanueva L."/>
        </authorList>
    </citation>
    <scope>NUCLEOTIDE SEQUENCE [LARGE SCALE GENOMIC DNA]</scope>
    <source>
        <strain evidence="11 14">44</strain>
    </source>
</reference>
<dbReference type="EMBL" id="QTZN02000040">
    <property type="protein sequence ID" value="MVB08310.1"/>
    <property type="molecule type" value="Genomic_DNA"/>
</dbReference>
<keyword evidence="9" id="KW-0812">Transmembrane</keyword>
<protein>
    <recommendedName>
        <fullName evidence="2">histidine kinase</fullName>
        <ecNumber evidence="2">2.7.13.3</ecNumber>
    </recommendedName>
</protein>
<evidence type="ECO:0000256" key="5">
    <source>
        <dbReference type="ARBA" id="ARBA00022777"/>
    </source>
</evidence>
<dbReference type="PROSITE" id="PS50109">
    <property type="entry name" value="HIS_KIN"/>
    <property type="match status" value="1"/>
</dbReference>
<feature type="coiled-coil region" evidence="8">
    <location>
        <begin position="388"/>
        <end position="419"/>
    </location>
</feature>
<dbReference type="SUPFAM" id="SSF47384">
    <property type="entry name" value="Homodimeric domain of signal transducing histidine kinase"/>
    <property type="match status" value="1"/>
</dbReference>
<dbReference type="AlphaFoldDB" id="A0A7M4D8X6"/>
<evidence type="ECO:0000256" key="4">
    <source>
        <dbReference type="ARBA" id="ARBA00022679"/>
    </source>
</evidence>
<dbReference type="InterPro" id="IPR036890">
    <property type="entry name" value="HATPase_C_sf"/>
</dbReference>
<dbReference type="OrthoDB" id="1116352at2"/>